<dbReference type="PANTHER" id="PTHR43537:SF45">
    <property type="entry name" value="GNTR FAMILY REGULATORY PROTEIN"/>
    <property type="match status" value="1"/>
</dbReference>
<evidence type="ECO:0000256" key="3">
    <source>
        <dbReference type="ARBA" id="ARBA00023163"/>
    </source>
</evidence>
<evidence type="ECO:0000259" key="4">
    <source>
        <dbReference type="PROSITE" id="PS50949"/>
    </source>
</evidence>
<dbReference type="InterPro" id="IPR011711">
    <property type="entry name" value="GntR_C"/>
</dbReference>
<name>A0ABV6ADI0_9HYPH</name>
<proteinExistence type="predicted"/>
<accession>A0ABV6ADI0</accession>
<evidence type="ECO:0000313" key="5">
    <source>
        <dbReference type="EMBL" id="MFB9948676.1"/>
    </source>
</evidence>
<dbReference type="PANTHER" id="PTHR43537">
    <property type="entry name" value="TRANSCRIPTIONAL REGULATOR, GNTR FAMILY"/>
    <property type="match status" value="1"/>
</dbReference>
<dbReference type="SMART" id="SM00345">
    <property type="entry name" value="HTH_GNTR"/>
    <property type="match status" value="1"/>
</dbReference>
<dbReference type="Pfam" id="PF07729">
    <property type="entry name" value="FCD"/>
    <property type="match status" value="1"/>
</dbReference>
<organism evidence="5 6">
    <name type="scientific">Rhizobium puerariae</name>
    <dbReference type="NCBI Taxonomy" id="1585791"/>
    <lineage>
        <taxon>Bacteria</taxon>
        <taxon>Pseudomonadati</taxon>
        <taxon>Pseudomonadota</taxon>
        <taxon>Alphaproteobacteria</taxon>
        <taxon>Hyphomicrobiales</taxon>
        <taxon>Rhizobiaceae</taxon>
        <taxon>Rhizobium/Agrobacterium group</taxon>
        <taxon>Rhizobium</taxon>
    </lineage>
</organism>
<feature type="domain" description="HTH gntR-type" evidence="4">
    <location>
        <begin position="20"/>
        <end position="87"/>
    </location>
</feature>
<dbReference type="CDD" id="cd07377">
    <property type="entry name" value="WHTH_GntR"/>
    <property type="match status" value="1"/>
</dbReference>
<evidence type="ECO:0000313" key="6">
    <source>
        <dbReference type="Proteomes" id="UP001589692"/>
    </source>
</evidence>
<dbReference type="SUPFAM" id="SSF48008">
    <property type="entry name" value="GntR ligand-binding domain-like"/>
    <property type="match status" value="1"/>
</dbReference>
<gene>
    <name evidence="5" type="ORF">ACFFP0_07440</name>
</gene>
<dbReference type="Pfam" id="PF00392">
    <property type="entry name" value="GntR"/>
    <property type="match status" value="1"/>
</dbReference>
<dbReference type="PROSITE" id="PS50949">
    <property type="entry name" value="HTH_GNTR"/>
    <property type="match status" value="1"/>
</dbReference>
<dbReference type="PRINTS" id="PR00035">
    <property type="entry name" value="HTHGNTR"/>
</dbReference>
<evidence type="ECO:0000256" key="2">
    <source>
        <dbReference type="ARBA" id="ARBA00023125"/>
    </source>
</evidence>
<evidence type="ECO:0000256" key="1">
    <source>
        <dbReference type="ARBA" id="ARBA00023015"/>
    </source>
</evidence>
<dbReference type="InterPro" id="IPR036388">
    <property type="entry name" value="WH-like_DNA-bd_sf"/>
</dbReference>
<dbReference type="InterPro" id="IPR000524">
    <property type="entry name" value="Tscrpt_reg_HTH_GntR"/>
</dbReference>
<comment type="caution">
    <text evidence="5">The sequence shown here is derived from an EMBL/GenBank/DDBJ whole genome shotgun (WGS) entry which is preliminary data.</text>
</comment>
<protein>
    <submittedName>
        <fullName evidence="5">GntR family transcriptional regulator</fullName>
    </submittedName>
</protein>
<dbReference type="Proteomes" id="UP001589692">
    <property type="component" value="Unassembled WGS sequence"/>
</dbReference>
<keyword evidence="1" id="KW-0805">Transcription regulation</keyword>
<dbReference type="Gene3D" id="1.10.10.10">
    <property type="entry name" value="Winged helix-like DNA-binding domain superfamily/Winged helix DNA-binding domain"/>
    <property type="match status" value="1"/>
</dbReference>
<dbReference type="InterPro" id="IPR036390">
    <property type="entry name" value="WH_DNA-bd_sf"/>
</dbReference>
<dbReference type="SMART" id="SM00895">
    <property type="entry name" value="FCD"/>
    <property type="match status" value="1"/>
</dbReference>
<keyword evidence="2" id="KW-0238">DNA-binding</keyword>
<dbReference type="Gene3D" id="1.20.120.530">
    <property type="entry name" value="GntR ligand-binding domain-like"/>
    <property type="match status" value="1"/>
</dbReference>
<dbReference type="RefSeq" id="WP_377258307.1">
    <property type="nucleotide sequence ID" value="NZ_JBHMAA010000008.1"/>
</dbReference>
<keyword evidence="3" id="KW-0804">Transcription</keyword>
<reference evidence="5 6" key="1">
    <citation type="submission" date="2024-09" db="EMBL/GenBank/DDBJ databases">
        <authorList>
            <person name="Sun Q."/>
            <person name="Mori K."/>
        </authorList>
    </citation>
    <scope>NUCLEOTIDE SEQUENCE [LARGE SCALE GENOMIC DNA]</scope>
    <source>
        <strain evidence="5 6">TBRC 4938</strain>
    </source>
</reference>
<keyword evidence="6" id="KW-1185">Reference proteome</keyword>
<dbReference type="EMBL" id="JBHMAA010000008">
    <property type="protein sequence ID" value="MFB9948676.1"/>
    <property type="molecule type" value="Genomic_DNA"/>
</dbReference>
<dbReference type="InterPro" id="IPR008920">
    <property type="entry name" value="TF_FadR/GntR_C"/>
</dbReference>
<dbReference type="SUPFAM" id="SSF46785">
    <property type="entry name" value="Winged helix' DNA-binding domain"/>
    <property type="match status" value="1"/>
</dbReference>
<sequence length="235" mass="25783">MTETTKNGDIGAELTAVEREPVVLHVHRELRRAILRGSIPAGTRMVETQLSSRLAVSRTPVREAISRLESEGLVLRQVNGGVIVAEVDKKLGEILVIRQALEGAAARLACENASDEELSQILRSCREAARLGPADGKTRSEHDRTFHLSIARASGSTRLLQLIEEFYEYSFSAVGIHPTAAESAQLQIHHLEVASALIQRDAEDAERIIRKHFDEVLRIANAHLGADGESGEMEE</sequence>